<organism evidence="4 5">
    <name type="scientific">Corallococcus exercitus</name>
    <dbReference type="NCBI Taxonomy" id="2316736"/>
    <lineage>
        <taxon>Bacteria</taxon>
        <taxon>Pseudomonadati</taxon>
        <taxon>Myxococcota</taxon>
        <taxon>Myxococcia</taxon>
        <taxon>Myxococcales</taxon>
        <taxon>Cystobacterineae</taxon>
        <taxon>Myxococcaceae</taxon>
        <taxon>Corallococcus</taxon>
    </lineage>
</organism>
<comment type="similarity">
    <text evidence="1 2">Belongs to the RNase T2 family.</text>
</comment>
<reference evidence="4 5" key="1">
    <citation type="submission" date="2020-05" db="EMBL/GenBank/DDBJ databases">
        <authorList>
            <person name="Whitworth D."/>
        </authorList>
    </citation>
    <scope>NUCLEOTIDE SEQUENCE [LARGE SCALE GENOMIC DNA]</scope>
    <source>
        <strain evidence="4 5">AB043B</strain>
    </source>
</reference>
<gene>
    <name evidence="4" type="ORF">HMI49_13570</name>
</gene>
<sequence>MRLPSRLALWACLVIAQGCRTHAEPPPAPPPTPPTATARPLHLAKPDAIEFEFGRPQATACNCFSADPASKEAKEGGACATPRFGTYLLALTWAPTFCRTHPDKEECEHLEGTFGATHLTLHGLWPQFTDAEAQAQHCTYPAFCGGLCECQGANAPSRCFPDPATIPHAMGTYGPGFITDNFFLANHEWPKHGSCTGMDARTYFQSTIDALLSLPGDQGTPAALGDNVGGEVALEDLRASFGQGDSVAFSCDPDCNLTEVGVCFSVDEQRRPAARMTCPKNVTSGASNSCVGSASQPHCPTVKIQAAKPFDGGGGGGGPSSTCGQPGQGPACTNDQLCQGQGWVRCARSGCCTTVPKR</sequence>
<dbReference type="GO" id="GO:0006401">
    <property type="term" value="P:RNA catabolic process"/>
    <property type="evidence" value="ECO:0007669"/>
    <property type="project" value="UniProtKB-ARBA"/>
</dbReference>
<evidence type="ECO:0000256" key="1">
    <source>
        <dbReference type="ARBA" id="ARBA00007469"/>
    </source>
</evidence>
<dbReference type="Proteomes" id="UP000563426">
    <property type="component" value="Unassembled WGS sequence"/>
</dbReference>
<dbReference type="Gene3D" id="3.90.730.10">
    <property type="entry name" value="Ribonuclease T2-like"/>
    <property type="match status" value="1"/>
</dbReference>
<dbReference type="Pfam" id="PF00445">
    <property type="entry name" value="Ribonuclease_T2"/>
    <property type="match status" value="1"/>
</dbReference>
<dbReference type="PROSITE" id="PS00530">
    <property type="entry name" value="RNASE_T2_1"/>
    <property type="match status" value="1"/>
</dbReference>
<dbReference type="InterPro" id="IPR018188">
    <property type="entry name" value="RNase_T2_His_AS_1"/>
</dbReference>
<evidence type="ECO:0000256" key="3">
    <source>
        <dbReference type="SAM" id="SignalP"/>
    </source>
</evidence>
<dbReference type="SUPFAM" id="SSF55895">
    <property type="entry name" value="Ribonuclease Rh-like"/>
    <property type="match status" value="1"/>
</dbReference>
<dbReference type="EMBL" id="JABFJV010000063">
    <property type="protein sequence ID" value="NOK34226.1"/>
    <property type="molecule type" value="Genomic_DNA"/>
</dbReference>
<dbReference type="InterPro" id="IPR033130">
    <property type="entry name" value="RNase_T2_His_AS_2"/>
</dbReference>
<protein>
    <submittedName>
        <fullName evidence="4">Uncharacterized protein</fullName>
    </submittedName>
</protein>
<evidence type="ECO:0000256" key="2">
    <source>
        <dbReference type="RuleBase" id="RU004328"/>
    </source>
</evidence>
<dbReference type="PANTHER" id="PTHR11240:SF22">
    <property type="entry name" value="RIBONUCLEASE T2"/>
    <property type="match status" value="1"/>
</dbReference>
<dbReference type="AlphaFoldDB" id="A0A7Y4KI49"/>
<dbReference type="InterPro" id="IPR036430">
    <property type="entry name" value="RNase_T2-like_sf"/>
</dbReference>
<keyword evidence="3" id="KW-0732">Signal</keyword>
<keyword evidence="5" id="KW-1185">Reference proteome</keyword>
<dbReference type="PROSITE" id="PS00531">
    <property type="entry name" value="RNASE_T2_2"/>
    <property type="match status" value="1"/>
</dbReference>
<accession>A0A7Y4KI49</accession>
<dbReference type="PROSITE" id="PS51257">
    <property type="entry name" value="PROKAR_LIPOPROTEIN"/>
    <property type="match status" value="1"/>
</dbReference>
<feature type="chain" id="PRO_5030544862" evidence="3">
    <location>
        <begin position="24"/>
        <end position="358"/>
    </location>
</feature>
<comment type="caution">
    <text evidence="4">The sequence shown here is derived from an EMBL/GenBank/DDBJ whole genome shotgun (WGS) entry which is preliminary data.</text>
</comment>
<dbReference type="InterPro" id="IPR001568">
    <property type="entry name" value="RNase_T2-like"/>
</dbReference>
<dbReference type="PANTHER" id="PTHR11240">
    <property type="entry name" value="RIBONUCLEASE T2"/>
    <property type="match status" value="1"/>
</dbReference>
<proteinExistence type="inferred from homology"/>
<evidence type="ECO:0000313" key="5">
    <source>
        <dbReference type="Proteomes" id="UP000563426"/>
    </source>
</evidence>
<dbReference type="RefSeq" id="WP_171435164.1">
    <property type="nucleotide sequence ID" value="NZ_JABFJV010000063.1"/>
</dbReference>
<feature type="signal peptide" evidence="3">
    <location>
        <begin position="1"/>
        <end position="23"/>
    </location>
</feature>
<dbReference type="GO" id="GO:0033897">
    <property type="term" value="F:ribonuclease T2 activity"/>
    <property type="evidence" value="ECO:0007669"/>
    <property type="project" value="InterPro"/>
</dbReference>
<name>A0A7Y4KI49_9BACT</name>
<dbReference type="GO" id="GO:0003723">
    <property type="term" value="F:RNA binding"/>
    <property type="evidence" value="ECO:0007669"/>
    <property type="project" value="InterPro"/>
</dbReference>
<evidence type="ECO:0000313" key="4">
    <source>
        <dbReference type="EMBL" id="NOK34226.1"/>
    </source>
</evidence>